<keyword evidence="4" id="KW-0670">Pyruvate</keyword>
<dbReference type="InterPro" id="IPR052198">
    <property type="entry name" value="IorB_Oxidoreductase"/>
</dbReference>
<evidence type="ECO:0000313" key="3">
    <source>
        <dbReference type="EMBL" id="GET23395.1"/>
    </source>
</evidence>
<evidence type="ECO:0000313" key="6">
    <source>
        <dbReference type="Proteomes" id="UP000396862"/>
    </source>
</evidence>
<evidence type="ECO:0000259" key="2">
    <source>
        <dbReference type="Pfam" id="PF01558"/>
    </source>
</evidence>
<keyword evidence="1" id="KW-0560">Oxidoreductase</keyword>
<dbReference type="SUPFAM" id="SSF53323">
    <property type="entry name" value="Pyruvate-ferredoxin oxidoreductase, PFOR, domain III"/>
    <property type="match status" value="1"/>
</dbReference>
<organism evidence="4 5">
    <name type="scientific">Prolixibacter denitrificans</name>
    <dbReference type="NCBI Taxonomy" id="1541063"/>
    <lineage>
        <taxon>Bacteria</taxon>
        <taxon>Pseudomonadati</taxon>
        <taxon>Bacteroidota</taxon>
        <taxon>Bacteroidia</taxon>
        <taxon>Marinilabiliales</taxon>
        <taxon>Prolixibacteraceae</taxon>
        <taxon>Prolixibacter</taxon>
    </lineage>
</organism>
<dbReference type="GO" id="GO:0016903">
    <property type="term" value="F:oxidoreductase activity, acting on the aldehyde or oxo group of donors"/>
    <property type="evidence" value="ECO:0007669"/>
    <property type="project" value="InterPro"/>
</dbReference>
<name>A0A2P8CFX5_9BACT</name>
<dbReference type="InterPro" id="IPR019752">
    <property type="entry name" value="Pyrv/ketoisovalerate_OxRed_cat"/>
</dbReference>
<dbReference type="NCBIfam" id="NF005324">
    <property type="entry name" value="PRK06853.1-4"/>
    <property type="match status" value="1"/>
</dbReference>
<sequence>MKCDIVLAGVGGQGILSIAAVLGMAAVENDLYLKQAETHGMSQRGGAVQSYLRLSDNPIYSDLIPAGEADIILSVEPMESLRYLPFLSKKGYVVTNTTPFVNIPNYPELDKVLGEVKKQPHHIAIDADKVAKEVGNSRASNMVMLGAASPFIDIPFELIEDGIRKIFTRKGEAIVNLNLEALRAGRKFAEANR</sequence>
<reference evidence="4 5" key="1">
    <citation type="submission" date="2018-03" db="EMBL/GenBank/DDBJ databases">
        <title>Genomic Encyclopedia of Archaeal and Bacterial Type Strains, Phase II (KMG-II): from individual species to whole genera.</title>
        <authorList>
            <person name="Goeker M."/>
        </authorList>
    </citation>
    <scope>NUCLEOTIDE SEQUENCE [LARGE SCALE GENOMIC DNA]</scope>
    <source>
        <strain evidence="4 5">DSM 27267</strain>
    </source>
</reference>
<dbReference type="Proteomes" id="UP000240621">
    <property type="component" value="Unassembled WGS sequence"/>
</dbReference>
<dbReference type="InterPro" id="IPR002869">
    <property type="entry name" value="Pyrv_flavodox_OxRed_cen"/>
</dbReference>
<dbReference type="RefSeq" id="WP_106541680.1">
    <property type="nucleotide sequence ID" value="NZ_BLAU01000001.1"/>
</dbReference>
<dbReference type="Gene3D" id="3.40.920.10">
    <property type="entry name" value="Pyruvate-ferredoxin oxidoreductase, PFOR, domain III"/>
    <property type="match status" value="1"/>
</dbReference>
<dbReference type="Proteomes" id="UP000396862">
    <property type="component" value="Unassembled WGS sequence"/>
</dbReference>
<gene>
    <name evidence="4" type="ORF">CLV93_103270</name>
    <name evidence="3" type="ORF">JCM18694_36410</name>
</gene>
<comment type="caution">
    <text evidence="4">The sequence shown here is derived from an EMBL/GenBank/DDBJ whole genome shotgun (WGS) entry which is preliminary data.</text>
</comment>
<keyword evidence="6" id="KW-1185">Reference proteome</keyword>
<dbReference type="PANTHER" id="PTHR43854">
    <property type="entry name" value="INDOLEPYRUVATE OXIDOREDUCTASE SUBUNIT IORB"/>
    <property type="match status" value="1"/>
</dbReference>
<proteinExistence type="predicted"/>
<dbReference type="Pfam" id="PF01558">
    <property type="entry name" value="POR"/>
    <property type="match status" value="1"/>
</dbReference>
<evidence type="ECO:0000313" key="5">
    <source>
        <dbReference type="Proteomes" id="UP000240621"/>
    </source>
</evidence>
<protein>
    <submittedName>
        <fullName evidence="4">Indolepyruvate ferredoxin oxidoreductase beta subunit</fullName>
    </submittedName>
    <submittedName>
        <fullName evidence="3">Indolepyruvate oxidoreductase</fullName>
    </submittedName>
</protein>
<feature type="domain" description="Pyruvate/ketoisovalerate oxidoreductase catalytic" evidence="2">
    <location>
        <begin position="11"/>
        <end position="186"/>
    </location>
</feature>
<dbReference type="EMBL" id="BLAU01000001">
    <property type="protein sequence ID" value="GET23395.1"/>
    <property type="molecule type" value="Genomic_DNA"/>
</dbReference>
<accession>A0A2P8CFX5</accession>
<dbReference type="EMBL" id="PYGC01000003">
    <property type="protein sequence ID" value="PSK83854.1"/>
    <property type="molecule type" value="Genomic_DNA"/>
</dbReference>
<reference evidence="3 6" key="2">
    <citation type="submission" date="2019-10" db="EMBL/GenBank/DDBJ databases">
        <title>Prolixibacter strains distinguished by the presence of nitrate reductase genes were adept at nitrate-dependent anaerobic corrosion of metallic iron and carbon steel.</title>
        <authorList>
            <person name="Iino T."/>
            <person name="Shono N."/>
            <person name="Ito K."/>
            <person name="Nakamura R."/>
            <person name="Sueoka K."/>
            <person name="Harayama S."/>
            <person name="Ohkuma M."/>
        </authorList>
    </citation>
    <scope>NUCLEOTIDE SEQUENCE [LARGE SCALE GENOMIC DNA]</scope>
    <source>
        <strain evidence="3 6">MIC1-1</strain>
    </source>
</reference>
<dbReference type="AlphaFoldDB" id="A0A2P8CFX5"/>
<evidence type="ECO:0000256" key="1">
    <source>
        <dbReference type="ARBA" id="ARBA00023002"/>
    </source>
</evidence>
<dbReference type="OrthoDB" id="9789125at2"/>
<dbReference type="PANTHER" id="PTHR43854:SF1">
    <property type="entry name" value="INDOLEPYRUVATE OXIDOREDUCTASE SUBUNIT IORB"/>
    <property type="match status" value="1"/>
</dbReference>
<evidence type="ECO:0000313" key="4">
    <source>
        <dbReference type="EMBL" id="PSK83854.1"/>
    </source>
</evidence>